<evidence type="ECO:0000256" key="1">
    <source>
        <dbReference type="SAM" id="MobiDB-lite"/>
    </source>
</evidence>
<keyword evidence="3" id="KW-1185">Reference proteome</keyword>
<proteinExistence type="predicted"/>
<reference evidence="2" key="1">
    <citation type="journal article" date="2017" name="Nature">
        <title>The sunflower genome provides insights into oil metabolism, flowering and Asterid evolution.</title>
        <authorList>
            <person name="Badouin H."/>
            <person name="Gouzy J."/>
            <person name="Grassa C.J."/>
            <person name="Murat F."/>
            <person name="Staton S.E."/>
            <person name="Cottret L."/>
            <person name="Lelandais-Briere C."/>
            <person name="Owens G.L."/>
            <person name="Carrere S."/>
            <person name="Mayjonade B."/>
            <person name="Legrand L."/>
            <person name="Gill N."/>
            <person name="Kane N.C."/>
            <person name="Bowers J.E."/>
            <person name="Hubner S."/>
            <person name="Bellec A."/>
            <person name="Berard A."/>
            <person name="Berges H."/>
            <person name="Blanchet N."/>
            <person name="Boniface M.C."/>
            <person name="Brunel D."/>
            <person name="Catrice O."/>
            <person name="Chaidir N."/>
            <person name="Claudel C."/>
            <person name="Donnadieu C."/>
            <person name="Faraut T."/>
            <person name="Fievet G."/>
            <person name="Helmstetter N."/>
            <person name="King M."/>
            <person name="Knapp S.J."/>
            <person name="Lai Z."/>
            <person name="Le Paslier M.C."/>
            <person name="Lippi Y."/>
            <person name="Lorenzon L."/>
            <person name="Mandel J.R."/>
            <person name="Marage G."/>
            <person name="Marchand G."/>
            <person name="Marquand E."/>
            <person name="Bret-Mestries E."/>
            <person name="Morien E."/>
            <person name="Nambeesan S."/>
            <person name="Nguyen T."/>
            <person name="Pegot-Espagnet P."/>
            <person name="Pouilly N."/>
            <person name="Raftis F."/>
            <person name="Sallet E."/>
            <person name="Schiex T."/>
            <person name="Thomas J."/>
            <person name="Vandecasteele C."/>
            <person name="Vares D."/>
            <person name="Vear F."/>
            <person name="Vautrin S."/>
            <person name="Crespi M."/>
            <person name="Mangin B."/>
            <person name="Burke J.M."/>
            <person name="Salse J."/>
            <person name="Munos S."/>
            <person name="Vincourt P."/>
            <person name="Rieseberg L.H."/>
            <person name="Langlade N.B."/>
        </authorList>
    </citation>
    <scope>NUCLEOTIDE SEQUENCE</scope>
    <source>
        <tissue evidence="2">Leaves</tissue>
    </source>
</reference>
<sequence>MPFALSSLPLQNTTHRHYPLVSSHHTPSHSRSREPLQPPHAAPSITQTISSGSFEL</sequence>
<feature type="region of interest" description="Disordered" evidence="1">
    <location>
        <begin position="1"/>
        <end position="56"/>
    </location>
</feature>
<reference evidence="2" key="2">
    <citation type="submission" date="2020-06" db="EMBL/GenBank/DDBJ databases">
        <title>Helianthus annuus Genome sequencing and assembly Release 2.</title>
        <authorList>
            <person name="Gouzy J."/>
            <person name="Langlade N."/>
            <person name="Munos S."/>
        </authorList>
    </citation>
    <scope>NUCLEOTIDE SEQUENCE</scope>
    <source>
        <tissue evidence="2">Leaves</tissue>
    </source>
</reference>
<accession>A0A9K3E4V6</accession>
<evidence type="ECO:0000313" key="3">
    <source>
        <dbReference type="Proteomes" id="UP000215914"/>
    </source>
</evidence>
<dbReference type="AlphaFoldDB" id="A0A9K3E4V6"/>
<organism evidence="2 3">
    <name type="scientific">Helianthus annuus</name>
    <name type="common">Common sunflower</name>
    <dbReference type="NCBI Taxonomy" id="4232"/>
    <lineage>
        <taxon>Eukaryota</taxon>
        <taxon>Viridiplantae</taxon>
        <taxon>Streptophyta</taxon>
        <taxon>Embryophyta</taxon>
        <taxon>Tracheophyta</taxon>
        <taxon>Spermatophyta</taxon>
        <taxon>Magnoliopsida</taxon>
        <taxon>eudicotyledons</taxon>
        <taxon>Gunneridae</taxon>
        <taxon>Pentapetalae</taxon>
        <taxon>asterids</taxon>
        <taxon>campanulids</taxon>
        <taxon>Asterales</taxon>
        <taxon>Asteraceae</taxon>
        <taxon>Asteroideae</taxon>
        <taxon>Heliantheae alliance</taxon>
        <taxon>Heliantheae</taxon>
        <taxon>Helianthus</taxon>
    </lineage>
</organism>
<dbReference type="Proteomes" id="UP000215914">
    <property type="component" value="Unassembled WGS sequence"/>
</dbReference>
<comment type="caution">
    <text evidence="2">The sequence shown here is derived from an EMBL/GenBank/DDBJ whole genome shotgun (WGS) entry which is preliminary data.</text>
</comment>
<dbReference type="Gramene" id="mRNA:HanXRQr2_Chr15g0712081">
    <property type="protein sequence ID" value="CDS:HanXRQr2_Chr15g0712081.1"/>
    <property type="gene ID" value="HanXRQr2_Chr15g0712081"/>
</dbReference>
<feature type="compositionally biased region" description="Polar residues" evidence="1">
    <location>
        <begin position="44"/>
        <end position="56"/>
    </location>
</feature>
<protein>
    <submittedName>
        <fullName evidence="2">Uncharacterized protein</fullName>
    </submittedName>
</protein>
<dbReference type="EMBL" id="MNCJ02000330">
    <property type="protein sequence ID" value="KAF5766163.1"/>
    <property type="molecule type" value="Genomic_DNA"/>
</dbReference>
<name>A0A9K3E4V6_HELAN</name>
<evidence type="ECO:0000313" key="2">
    <source>
        <dbReference type="EMBL" id="KAF5766163.1"/>
    </source>
</evidence>
<gene>
    <name evidence="2" type="ORF">HanXRQr2_Chr15g0712081</name>
</gene>